<evidence type="ECO:0000259" key="2">
    <source>
        <dbReference type="Pfam" id="PF01548"/>
    </source>
</evidence>
<comment type="caution">
    <text evidence="3">The sequence shown here is derived from an EMBL/GenBank/DDBJ whole genome shotgun (WGS) entry which is preliminary data.</text>
</comment>
<sequence length="168" mass="18559">MPWQGRTKAWAEGLARDRHRRLRRLPRPGRWQGRTHHDTAVTPAGKRAFDKRLPDAEPKLRELFAELKAEHGRALVVVHQPASIGVLPLAVARDVGGEVAYLPVLTTRRTASGRPRRAEGPGEGRGGGGDSPVPPCRCYVRWTEPCDDLRIRAGGPLLSRTMSSGRRS</sequence>
<accession>A0ABW1GVT7</accession>
<evidence type="ECO:0000313" key="3">
    <source>
        <dbReference type="EMBL" id="MFC5918223.1"/>
    </source>
</evidence>
<dbReference type="InterPro" id="IPR002525">
    <property type="entry name" value="Transp_IS110-like_N"/>
</dbReference>
<feature type="region of interest" description="Disordered" evidence="1">
    <location>
        <begin position="110"/>
        <end position="134"/>
    </location>
</feature>
<evidence type="ECO:0000256" key="1">
    <source>
        <dbReference type="SAM" id="MobiDB-lite"/>
    </source>
</evidence>
<dbReference type="RefSeq" id="WP_386421112.1">
    <property type="nucleotide sequence ID" value="NZ_JBHSPU010000038.1"/>
</dbReference>
<evidence type="ECO:0000313" key="4">
    <source>
        <dbReference type="Proteomes" id="UP001596200"/>
    </source>
</evidence>
<dbReference type="Proteomes" id="UP001596200">
    <property type="component" value="Unassembled WGS sequence"/>
</dbReference>
<name>A0ABW1GVT7_9ACTN</name>
<gene>
    <name evidence="3" type="ORF">ACFP1B_33045</name>
</gene>
<reference evidence="4" key="1">
    <citation type="journal article" date="2019" name="Int. J. Syst. Evol. Microbiol.">
        <title>The Global Catalogue of Microorganisms (GCM) 10K type strain sequencing project: providing services to taxonomists for standard genome sequencing and annotation.</title>
        <authorList>
            <consortium name="The Broad Institute Genomics Platform"/>
            <consortium name="The Broad Institute Genome Sequencing Center for Infectious Disease"/>
            <person name="Wu L."/>
            <person name="Ma J."/>
        </authorList>
    </citation>
    <scope>NUCLEOTIDE SEQUENCE [LARGE SCALE GENOMIC DNA]</scope>
    <source>
        <strain evidence="4">JCM 4147</strain>
    </source>
</reference>
<dbReference type="EMBL" id="JBHSPU010000038">
    <property type="protein sequence ID" value="MFC5918223.1"/>
    <property type="molecule type" value="Genomic_DNA"/>
</dbReference>
<proteinExistence type="predicted"/>
<protein>
    <submittedName>
        <fullName evidence="3">Transposase</fullName>
    </submittedName>
</protein>
<feature type="domain" description="Transposase IS110-like N-terminal" evidence="2">
    <location>
        <begin position="34"/>
        <end position="116"/>
    </location>
</feature>
<keyword evidence="4" id="KW-1185">Reference proteome</keyword>
<dbReference type="Pfam" id="PF01548">
    <property type="entry name" value="DEDD_Tnp_IS110"/>
    <property type="match status" value="1"/>
</dbReference>
<organism evidence="3 4">
    <name type="scientific">Streptomyces pulveraceus</name>
    <dbReference type="NCBI Taxonomy" id="68258"/>
    <lineage>
        <taxon>Bacteria</taxon>
        <taxon>Bacillati</taxon>
        <taxon>Actinomycetota</taxon>
        <taxon>Actinomycetes</taxon>
        <taxon>Kitasatosporales</taxon>
        <taxon>Streptomycetaceae</taxon>
        <taxon>Streptomyces</taxon>
    </lineage>
</organism>